<sequence>MGRTCDYSDTTASPTPEDFQYLRQKVQELEERLQNQSRHTSVPRSITMTDDAGGVAIGGNSIPSIYAPFLFLDSDAYEFGRFTIPKARMPISPEILEALGDITEVQGIVETYFLTAHTWMPIVSKKRLYQQLMNPLAEQNADFALLYLCMKLIIQHPPEPPATVQTPLYVIAKRLYFLVETSGVYSIPLLQAGVLISLYELGHAIYPAAYLSIGQCARLGHALGIHGKDVPQMLPKVGTWTELEERRRVWWAVVVLERFVNLGGKGHPLSTEDASRDTYLPANDSIWDSGVSVFSSGSTSSAHKLPQEMVTNEPLLISSSASVQAGNFARLAQASHLLGCVIRHTNDLPTDIPFRLEEARQLDRTIRALYKLLPGKSADDSIGACTPLAVCFSAIMTLYDPYTCQTPGQTPDELSHTVEAVQGLKNISEEVARLSHDKLAAIEYGLDQTSPLILDCVYQAAASYAWMVRETGEAEYVEKARVLRRVFEVVGRRWRAAAEYLRILEATDRELAGL</sequence>
<dbReference type="InterPro" id="IPR007219">
    <property type="entry name" value="XnlR_reg_dom"/>
</dbReference>
<evidence type="ECO:0000259" key="6">
    <source>
        <dbReference type="SMART" id="SM00906"/>
    </source>
</evidence>
<dbReference type="GO" id="GO:0003677">
    <property type="term" value="F:DNA binding"/>
    <property type="evidence" value="ECO:0007669"/>
    <property type="project" value="InterPro"/>
</dbReference>
<evidence type="ECO:0000256" key="2">
    <source>
        <dbReference type="ARBA" id="ARBA00022723"/>
    </source>
</evidence>
<dbReference type="CDD" id="cd12148">
    <property type="entry name" value="fungal_TF_MHR"/>
    <property type="match status" value="1"/>
</dbReference>
<dbReference type="PANTHER" id="PTHR47338:SF20">
    <property type="entry name" value="ZN(II)2CYS6 TRANSCRIPTION FACTOR (EUROFUNG)"/>
    <property type="match status" value="1"/>
</dbReference>
<evidence type="ECO:0000256" key="1">
    <source>
        <dbReference type="ARBA" id="ARBA00004123"/>
    </source>
</evidence>
<feature type="domain" description="Xylanolytic transcriptional activator regulatory" evidence="6">
    <location>
        <begin position="209"/>
        <end position="287"/>
    </location>
</feature>
<evidence type="ECO:0000256" key="3">
    <source>
        <dbReference type="ARBA" id="ARBA00023015"/>
    </source>
</evidence>
<dbReference type="GO" id="GO:0005634">
    <property type="term" value="C:nucleus"/>
    <property type="evidence" value="ECO:0007669"/>
    <property type="project" value="UniProtKB-SubCell"/>
</dbReference>
<keyword evidence="4" id="KW-0804">Transcription</keyword>
<gene>
    <name evidence="7" type="ORF">FGG08_002969</name>
</gene>
<dbReference type="SMART" id="SM00906">
    <property type="entry name" value="Fungal_trans"/>
    <property type="match status" value="1"/>
</dbReference>
<reference evidence="7" key="1">
    <citation type="submission" date="2021-03" db="EMBL/GenBank/DDBJ databases">
        <title>Comparative genomics and phylogenomic investigation of the class Geoglossomycetes provide insights into ecological specialization and systematics.</title>
        <authorList>
            <person name="Melie T."/>
            <person name="Pirro S."/>
            <person name="Miller A.N."/>
            <person name="Quandt A."/>
        </authorList>
    </citation>
    <scope>NUCLEOTIDE SEQUENCE</scope>
    <source>
        <strain evidence="7">GBOQ0MN5Z8</strain>
    </source>
</reference>
<organism evidence="7 8">
    <name type="scientific">Glutinoglossum americanum</name>
    <dbReference type="NCBI Taxonomy" id="1670608"/>
    <lineage>
        <taxon>Eukaryota</taxon>
        <taxon>Fungi</taxon>
        <taxon>Dikarya</taxon>
        <taxon>Ascomycota</taxon>
        <taxon>Pezizomycotina</taxon>
        <taxon>Geoglossomycetes</taxon>
        <taxon>Geoglossales</taxon>
        <taxon>Geoglossaceae</taxon>
        <taxon>Glutinoglossum</taxon>
    </lineage>
</organism>
<keyword evidence="5" id="KW-0539">Nucleus</keyword>
<evidence type="ECO:0000256" key="5">
    <source>
        <dbReference type="ARBA" id="ARBA00023242"/>
    </source>
</evidence>
<evidence type="ECO:0000313" key="8">
    <source>
        <dbReference type="Proteomes" id="UP000698800"/>
    </source>
</evidence>
<dbReference type="EMBL" id="JAGHQL010000049">
    <property type="protein sequence ID" value="KAH0542646.1"/>
    <property type="molecule type" value="Genomic_DNA"/>
</dbReference>
<comment type="subcellular location">
    <subcellularLocation>
        <location evidence="1">Nucleus</location>
    </subcellularLocation>
</comment>
<dbReference type="GO" id="GO:0006351">
    <property type="term" value="P:DNA-templated transcription"/>
    <property type="evidence" value="ECO:0007669"/>
    <property type="project" value="InterPro"/>
</dbReference>
<dbReference type="GO" id="GO:0000981">
    <property type="term" value="F:DNA-binding transcription factor activity, RNA polymerase II-specific"/>
    <property type="evidence" value="ECO:0007669"/>
    <property type="project" value="InterPro"/>
</dbReference>
<comment type="caution">
    <text evidence="7">The sequence shown here is derived from an EMBL/GenBank/DDBJ whole genome shotgun (WGS) entry which is preliminary data.</text>
</comment>
<dbReference type="InterPro" id="IPR050815">
    <property type="entry name" value="TF_fung"/>
</dbReference>
<dbReference type="Proteomes" id="UP000698800">
    <property type="component" value="Unassembled WGS sequence"/>
</dbReference>
<name>A0A9P8KYN0_9PEZI</name>
<dbReference type="AlphaFoldDB" id="A0A9P8KYN0"/>
<keyword evidence="3" id="KW-0805">Transcription regulation</keyword>
<evidence type="ECO:0000313" key="7">
    <source>
        <dbReference type="EMBL" id="KAH0542646.1"/>
    </source>
</evidence>
<protein>
    <recommendedName>
        <fullName evidence="6">Xylanolytic transcriptional activator regulatory domain-containing protein</fullName>
    </recommendedName>
</protein>
<keyword evidence="8" id="KW-1185">Reference proteome</keyword>
<dbReference type="OrthoDB" id="3862662at2759"/>
<dbReference type="PANTHER" id="PTHR47338">
    <property type="entry name" value="ZN(II)2CYS6 TRANSCRIPTION FACTOR (EUROFUNG)-RELATED"/>
    <property type="match status" value="1"/>
</dbReference>
<dbReference type="GO" id="GO:0008270">
    <property type="term" value="F:zinc ion binding"/>
    <property type="evidence" value="ECO:0007669"/>
    <property type="project" value="InterPro"/>
</dbReference>
<keyword evidence="2" id="KW-0479">Metal-binding</keyword>
<accession>A0A9P8KYN0</accession>
<dbReference type="Pfam" id="PF04082">
    <property type="entry name" value="Fungal_trans"/>
    <property type="match status" value="1"/>
</dbReference>
<proteinExistence type="predicted"/>
<evidence type="ECO:0000256" key="4">
    <source>
        <dbReference type="ARBA" id="ARBA00023163"/>
    </source>
</evidence>